<protein>
    <submittedName>
        <fullName evidence="2">Uncharacterized protein</fullName>
    </submittedName>
</protein>
<sequence>MRRLSATGALSSLAFLFGFSLVGLSAWVVAGFHATPPQGEAFGAGLAYFGTYALGGVGVAGIGFALVISPARADGGGLLTVGRRQRQLSGAGLSVLVASLVAPVVAIQVTGIVNTILTFLGLVATGTLLVAVALLWTVSEAVLIRAGVVD</sequence>
<keyword evidence="1" id="KW-0472">Membrane</keyword>
<dbReference type="EMBL" id="FOZK01000005">
    <property type="protein sequence ID" value="SFS11968.1"/>
    <property type="molecule type" value="Genomic_DNA"/>
</dbReference>
<accession>A0A1I6M8M5</accession>
<organism evidence="2 3">
    <name type="scientific">Halomicrobium zhouii</name>
    <dbReference type="NCBI Taxonomy" id="767519"/>
    <lineage>
        <taxon>Archaea</taxon>
        <taxon>Methanobacteriati</taxon>
        <taxon>Methanobacteriota</taxon>
        <taxon>Stenosarchaea group</taxon>
        <taxon>Halobacteria</taxon>
        <taxon>Halobacteriales</taxon>
        <taxon>Haloarculaceae</taxon>
        <taxon>Halomicrobium</taxon>
    </lineage>
</organism>
<feature type="transmembrane region" description="Helical" evidence="1">
    <location>
        <begin position="46"/>
        <end position="68"/>
    </location>
</feature>
<dbReference type="Proteomes" id="UP000199062">
    <property type="component" value="Unassembled WGS sequence"/>
</dbReference>
<keyword evidence="3" id="KW-1185">Reference proteome</keyword>
<proteinExistence type="predicted"/>
<reference evidence="2 3" key="1">
    <citation type="submission" date="2016-10" db="EMBL/GenBank/DDBJ databases">
        <authorList>
            <person name="de Groot N.N."/>
        </authorList>
    </citation>
    <scope>NUCLEOTIDE SEQUENCE [LARGE SCALE GENOMIC DNA]</scope>
    <source>
        <strain evidence="2 3">CGMCC 1.10457</strain>
    </source>
</reference>
<feature type="transmembrane region" description="Helical" evidence="1">
    <location>
        <begin position="116"/>
        <end position="136"/>
    </location>
</feature>
<keyword evidence="1" id="KW-0812">Transmembrane</keyword>
<name>A0A1I6M8M5_9EURY</name>
<dbReference type="AlphaFoldDB" id="A0A1I6M8M5"/>
<dbReference type="RefSeq" id="WP_089819010.1">
    <property type="nucleotide sequence ID" value="NZ_FOZK01000005.1"/>
</dbReference>
<feature type="transmembrane region" description="Helical" evidence="1">
    <location>
        <begin position="88"/>
        <end position="110"/>
    </location>
</feature>
<gene>
    <name evidence="2" type="ORF">SAMN05216559_3984</name>
</gene>
<keyword evidence="1" id="KW-1133">Transmembrane helix</keyword>
<evidence type="ECO:0000313" key="3">
    <source>
        <dbReference type="Proteomes" id="UP000199062"/>
    </source>
</evidence>
<evidence type="ECO:0000256" key="1">
    <source>
        <dbReference type="SAM" id="Phobius"/>
    </source>
</evidence>
<evidence type="ECO:0000313" key="2">
    <source>
        <dbReference type="EMBL" id="SFS11968.1"/>
    </source>
</evidence>